<keyword evidence="3" id="KW-1185">Reference proteome</keyword>
<organism evidence="2 3">
    <name type="scientific">Devosia riboflavina</name>
    <dbReference type="NCBI Taxonomy" id="46914"/>
    <lineage>
        <taxon>Bacteria</taxon>
        <taxon>Pseudomonadati</taxon>
        <taxon>Pseudomonadota</taxon>
        <taxon>Alphaproteobacteria</taxon>
        <taxon>Hyphomicrobiales</taxon>
        <taxon>Devosiaceae</taxon>
        <taxon>Devosia</taxon>
    </lineage>
</organism>
<reference evidence="2 3" key="1">
    <citation type="submission" date="2014-08" db="EMBL/GenBank/DDBJ databases">
        <authorList>
            <person name="Hassan Y.I."/>
            <person name="Lepp D."/>
            <person name="Zhou T."/>
        </authorList>
    </citation>
    <scope>NUCLEOTIDE SEQUENCE [LARGE SCALE GENOMIC DNA]</scope>
    <source>
        <strain evidence="2 3">IFO13584</strain>
    </source>
</reference>
<evidence type="ECO:0000313" key="3">
    <source>
        <dbReference type="Proteomes" id="UP000028981"/>
    </source>
</evidence>
<dbReference type="PANTHER" id="PTHR41521">
    <property type="match status" value="1"/>
</dbReference>
<evidence type="ECO:0000259" key="1">
    <source>
        <dbReference type="Pfam" id="PF07045"/>
    </source>
</evidence>
<gene>
    <name evidence="2" type="ORF">JP75_02625</name>
</gene>
<dbReference type="Gene3D" id="3.30.70.100">
    <property type="match status" value="1"/>
</dbReference>
<dbReference type="OrthoDB" id="9806380at2"/>
<dbReference type="Pfam" id="PF07045">
    <property type="entry name" value="DUF1330"/>
    <property type="match status" value="1"/>
</dbReference>
<feature type="domain" description="DUF1330" evidence="1">
    <location>
        <begin position="3"/>
        <end position="95"/>
    </location>
</feature>
<dbReference type="STRING" id="46914.JP75_02625"/>
<sequence length="97" mass="10845">MAKGYWVVRVDVTDPEQFKIYQAFVGPFLAEHDGRFLVRGGRHTIPEGTARQRTVVVEFPTYEAALKAYDSAEYQGGVAMRENAAVVDFVVVEGYEA</sequence>
<dbReference type="InterPro" id="IPR010753">
    <property type="entry name" value="DUF1330"/>
</dbReference>
<comment type="caution">
    <text evidence="2">The sequence shown here is derived from an EMBL/GenBank/DDBJ whole genome shotgun (WGS) entry which is preliminary data.</text>
</comment>
<dbReference type="InterPro" id="IPR011008">
    <property type="entry name" value="Dimeric_a/b-barrel"/>
</dbReference>
<name>A0A087M6G2_9HYPH</name>
<dbReference type="Proteomes" id="UP000028981">
    <property type="component" value="Unassembled WGS sequence"/>
</dbReference>
<proteinExistence type="predicted"/>
<dbReference type="AlphaFoldDB" id="A0A087M6G2"/>
<accession>A0A087M6G2</accession>
<evidence type="ECO:0000313" key="2">
    <source>
        <dbReference type="EMBL" id="KFL32465.1"/>
    </source>
</evidence>
<dbReference type="PANTHER" id="PTHR41521:SF4">
    <property type="entry name" value="BLR0684 PROTEIN"/>
    <property type="match status" value="1"/>
</dbReference>
<dbReference type="RefSeq" id="WP_035078794.1">
    <property type="nucleotide sequence ID" value="NZ_JQGC01000002.1"/>
</dbReference>
<protein>
    <recommendedName>
        <fullName evidence="1">DUF1330 domain-containing protein</fullName>
    </recommendedName>
</protein>
<dbReference type="SUPFAM" id="SSF54909">
    <property type="entry name" value="Dimeric alpha+beta barrel"/>
    <property type="match status" value="1"/>
</dbReference>
<dbReference type="EMBL" id="JQGC01000002">
    <property type="protein sequence ID" value="KFL32465.1"/>
    <property type="molecule type" value="Genomic_DNA"/>
</dbReference>